<dbReference type="Gene3D" id="2.60.40.10">
    <property type="entry name" value="Immunoglobulins"/>
    <property type="match status" value="2"/>
</dbReference>
<dbReference type="RefSeq" id="WP_182662837.1">
    <property type="nucleotide sequence ID" value="NZ_VKHS01000185.1"/>
</dbReference>
<reference evidence="2" key="1">
    <citation type="submission" date="2019-10" db="EMBL/GenBank/DDBJ databases">
        <title>Streptomyces sp. nov., a novel actinobacterium isolated from alkaline environment.</title>
        <authorList>
            <person name="Golinska P."/>
        </authorList>
    </citation>
    <scope>NUCLEOTIDE SEQUENCE [LARGE SCALE GENOMIC DNA]</scope>
    <source>
        <strain evidence="2">DSM 42108</strain>
    </source>
</reference>
<dbReference type="Pfam" id="PF25788">
    <property type="entry name" value="Ig_Rha78A_N"/>
    <property type="match status" value="1"/>
</dbReference>
<dbReference type="Proteomes" id="UP000530234">
    <property type="component" value="Unassembled WGS sequence"/>
</dbReference>
<evidence type="ECO:0000313" key="2">
    <source>
        <dbReference type="Proteomes" id="UP000530234"/>
    </source>
</evidence>
<dbReference type="GO" id="GO:0005975">
    <property type="term" value="P:carbohydrate metabolic process"/>
    <property type="evidence" value="ECO:0007669"/>
    <property type="project" value="UniProtKB-ARBA"/>
</dbReference>
<evidence type="ECO:0008006" key="3">
    <source>
        <dbReference type="Google" id="ProtNLM"/>
    </source>
</evidence>
<organism evidence="1 2">
    <name type="scientific">Streptomyces calidiresistens</name>
    <dbReference type="NCBI Taxonomy" id="1485586"/>
    <lineage>
        <taxon>Bacteria</taxon>
        <taxon>Bacillati</taxon>
        <taxon>Actinomycetota</taxon>
        <taxon>Actinomycetes</taxon>
        <taxon>Kitasatosporales</taxon>
        <taxon>Streptomycetaceae</taxon>
        <taxon>Streptomyces</taxon>
    </lineage>
</organism>
<accession>A0A7W3T2S9</accession>
<protein>
    <recommendedName>
        <fullName evidence="3">Fibronectin type-III domain-containing protein</fullName>
    </recommendedName>
</protein>
<keyword evidence="2" id="KW-1185">Reference proteome</keyword>
<comment type="caution">
    <text evidence="1">The sequence shown here is derived from an EMBL/GenBank/DDBJ whole genome shotgun (WGS) entry which is preliminary data.</text>
</comment>
<evidence type="ECO:0000313" key="1">
    <source>
        <dbReference type="EMBL" id="MBB0229894.1"/>
    </source>
</evidence>
<dbReference type="InterPro" id="IPR036116">
    <property type="entry name" value="FN3_sf"/>
</dbReference>
<gene>
    <name evidence="1" type="ORF">FOE67_10295</name>
</gene>
<name>A0A7W3T2S9_9ACTN</name>
<dbReference type="Gene3D" id="2.60.120.260">
    <property type="entry name" value="Galactose-binding domain-like"/>
    <property type="match status" value="1"/>
</dbReference>
<proteinExistence type="predicted"/>
<dbReference type="InterPro" id="IPR013783">
    <property type="entry name" value="Ig-like_fold"/>
</dbReference>
<sequence>MTTTLVLGHSSDGYLESSSTTYATALAGANLIAPGSTLPLMFVGQSLGSGVRYVWQSFVRVDWVGSTTATPVAAYVRLTNNAAAGTNVTRDLELREYNWGTSLTTGNWRTPAQLAALTLRGRVAGAQQAGSLVVRAGLDLDQVESTATRRYVVCSSRNRNQQAPSGTEWNNLRQSITGNTAAQRVALLVTATTRHVMDLTLAAQVQLSDGTHVYLEQLNPGPEMGQYRVWHADSAGNATMVAAINAAADRRGAQSHTLTRDADDNLYVINQATGNHRINARALIKGAGYTWSLGTQRTGVLPVYDAPVNNVSAAWHPQGGAAGTLVVVAAHRPGPNTGTQMPYALLSCDHLLTGAGTLLRGSGDAEGRLIAGSAPDGFNNYANETGSLLEVVAAGPGSARGWVMSTAQHQVLGTAARQSLARYVLNAAGDGFSSMARTTDSVSGFSVKDADAKSRVLPISESQFVTVNASSTSSAGLTVKHRQNTGTSSEFVVLADVRLAAEGIASMPAAGTLATSPAWDAVYDPAGHRVWVYYTDASAPLRIMRTHVNLATGQAGRDEVEVTDLSGMWAGYTLRSIRVHRGSMVGQQVRLGIGLQTGASHTLIHADDWLNLPPEQPLLSPVANFDATGAVTLRWQFRDPNPGDAQSAYRIEIWDDESDTLALDTGKVASGAEEHVVAGGTLPNDAAYRWRARTWDALDVEGPWSEHGFFATSASGNTTIVFPAADNPAGLATGDVVVQWTVSGATQDHYRVRAVRTADEVVHSDTGWVPGTATTYLVTGLASEVEYRLEVTARASGVPSSTGTRLVTPDYTSPMEPVVTAVAVPGEAHIRIEVANPTPGEIVSGPDGTFEDGTTTGWQVVPGGAGTFVADDGTAWVGDYSGLLTPVGSPATVGVRPEEGVRAQVTGNHRYTLSSRLWRSASGSVRLAVDWYDDDGVLISSSHADVTADTEWELHEATFSAPPGAVRAGYGPTLLTPGTATLNLDALVLRTATDVPQPGEVAILRTTIDRADEEVPLDRYEQIAVIGPDSSHRDYLAASGRTYRYIARALATGATADSAPAQARVDYLGVWIHDPRNPEGTIRHYLHGRAQRSDTQQIAQEQRHYAGRHLPVTHFGEHAEEEWQITIDVPEGPTREETTRSLRAWHRLRLPVVVRDNRSRVWISTLSGFGVSDEVWGDQVSMTATRVDADTPGGEG</sequence>
<dbReference type="SUPFAM" id="SSF49265">
    <property type="entry name" value="Fibronectin type III"/>
    <property type="match status" value="1"/>
</dbReference>
<dbReference type="EMBL" id="VKHS01000185">
    <property type="protein sequence ID" value="MBB0229894.1"/>
    <property type="molecule type" value="Genomic_DNA"/>
</dbReference>
<dbReference type="AlphaFoldDB" id="A0A7W3T2S9"/>